<sequence length="69" mass="6936">MLTTVLAGLAAAVLIVGAAARIPAALADFLRACLPVVHAARELHHALTHPDAPPPAVLPASASGQDAER</sequence>
<dbReference type="Proteomes" id="UP000487268">
    <property type="component" value="Unassembled WGS sequence"/>
</dbReference>
<feature type="domain" description="KASH" evidence="6">
    <location>
        <begin position="1"/>
        <end position="56"/>
    </location>
</feature>
<comment type="subcellular location">
    <subcellularLocation>
        <location evidence="1">Endomembrane system</location>
    </subcellularLocation>
</comment>
<reference evidence="7 8" key="1">
    <citation type="submission" date="2019-10" db="EMBL/GenBank/DDBJ databases">
        <title>Actinomadura rubteroloni sp. nov. and Actinomadura macrotermitis sp. nov., isolated from the gut of fungus growing-termite Macrotermes natalensis.</title>
        <authorList>
            <person name="Benndorf R."/>
            <person name="Martin K."/>
            <person name="Kuefner M."/>
            <person name="De Beer W."/>
            <person name="Kaster A.-K."/>
            <person name="Vollmers J."/>
            <person name="Poulsen M."/>
            <person name="Beemelmanns C."/>
        </authorList>
    </citation>
    <scope>NUCLEOTIDE SEQUENCE [LARGE SCALE GENOMIC DNA]</scope>
    <source>
        <strain evidence="7 8">RB68</strain>
    </source>
</reference>
<keyword evidence="2" id="KW-0812">Transmembrane</keyword>
<proteinExistence type="predicted"/>
<accession>A0A7K0C7W7</accession>
<keyword evidence="8" id="KW-1185">Reference proteome</keyword>
<dbReference type="PROSITE" id="PS51049">
    <property type="entry name" value="KASH"/>
    <property type="match status" value="1"/>
</dbReference>
<evidence type="ECO:0000256" key="2">
    <source>
        <dbReference type="ARBA" id="ARBA00022692"/>
    </source>
</evidence>
<evidence type="ECO:0000259" key="6">
    <source>
        <dbReference type="PROSITE" id="PS51049"/>
    </source>
</evidence>
<organism evidence="7 8">
    <name type="scientific">Actinomadura macrotermitis</name>
    <dbReference type="NCBI Taxonomy" id="2585200"/>
    <lineage>
        <taxon>Bacteria</taxon>
        <taxon>Bacillati</taxon>
        <taxon>Actinomycetota</taxon>
        <taxon>Actinomycetes</taxon>
        <taxon>Streptosporangiales</taxon>
        <taxon>Thermomonosporaceae</taxon>
        <taxon>Actinomadura</taxon>
    </lineage>
</organism>
<name>A0A7K0C7W7_9ACTN</name>
<evidence type="ECO:0000313" key="7">
    <source>
        <dbReference type="EMBL" id="MQY08884.1"/>
    </source>
</evidence>
<protein>
    <recommendedName>
        <fullName evidence="6">KASH domain-containing protein</fullName>
    </recommendedName>
</protein>
<gene>
    <name evidence="7" type="ORF">ACRB68_69950</name>
</gene>
<keyword evidence="4" id="KW-0472">Membrane</keyword>
<dbReference type="GO" id="GO:0012505">
    <property type="term" value="C:endomembrane system"/>
    <property type="evidence" value="ECO:0007669"/>
    <property type="project" value="UniProtKB-SubCell"/>
</dbReference>
<dbReference type="RefSeq" id="WP_153540152.1">
    <property type="nucleotide sequence ID" value="NZ_WEGH01000005.1"/>
</dbReference>
<dbReference type="GO" id="GO:0016020">
    <property type="term" value="C:membrane"/>
    <property type="evidence" value="ECO:0007669"/>
    <property type="project" value="InterPro"/>
</dbReference>
<evidence type="ECO:0000256" key="1">
    <source>
        <dbReference type="ARBA" id="ARBA00004308"/>
    </source>
</evidence>
<evidence type="ECO:0000256" key="4">
    <source>
        <dbReference type="ARBA" id="ARBA00023136"/>
    </source>
</evidence>
<evidence type="ECO:0000256" key="3">
    <source>
        <dbReference type="ARBA" id="ARBA00022989"/>
    </source>
</evidence>
<evidence type="ECO:0000256" key="5">
    <source>
        <dbReference type="SAM" id="MobiDB-lite"/>
    </source>
</evidence>
<dbReference type="InterPro" id="IPR012315">
    <property type="entry name" value="KASH"/>
</dbReference>
<evidence type="ECO:0000313" key="8">
    <source>
        <dbReference type="Proteomes" id="UP000487268"/>
    </source>
</evidence>
<keyword evidence="3" id="KW-1133">Transmembrane helix</keyword>
<dbReference type="AlphaFoldDB" id="A0A7K0C7W7"/>
<dbReference type="EMBL" id="WEGH01000005">
    <property type="protein sequence ID" value="MQY08884.1"/>
    <property type="molecule type" value="Genomic_DNA"/>
</dbReference>
<comment type="caution">
    <text evidence="7">The sequence shown here is derived from an EMBL/GenBank/DDBJ whole genome shotgun (WGS) entry which is preliminary data.</text>
</comment>
<feature type="region of interest" description="Disordered" evidence="5">
    <location>
        <begin position="47"/>
        <end position="69"/>
    </location>
</feature>